<organism evidence="2 3">
    <name type="scientific">Nonomuraea endophytica</name>
    <dbReference type="NCBI Taxonomy" id="714136"/>
    <lineage>
        <taxon>Bacteria</taxon>
        <taxon>Bacillati</taxon>
        <taxon>Actinomycetota</taxon>
        <taxon>Actinomycetes</taxon>
        <taxon>Streptosporangiales</taxon>
        <taxon>Streptosporangiaceae</taxon>
        <taxon>Nonomuraea</taxon>
    </lineage>
</organism>
<feature type="transmembrane region" description="Helical" evidence="1">
    <location>
        <begin position="121"/>
        <end position="142"/>
    </location>
</feature>
<dbReference type="RefSeq" id="WP_184966002.1">
    <property type="nucleotide sequence ID" value="NZ_JACHIN010000007.1"/>
</dbReference>
<evidence type="ECO:0000313" key="2">
    <source>
        <dbReference type="EMBL" id="MBB5079967.1"/>
    </source>
</evidence>
<feature type="transmembrane region" description="Helical" evidence="1">
    <location>
        <begin position="207"/>
        <end position="225"/>
    </location>
</feature>
<keyword evidence="3" id="KW-1185">Reference proteome</keyword>
<feature type="transmembrane region" description="Helical" evidence="1">
    <location>
        <begin position="52"/>
        <end position="74"/>
    </location>
</feature>
<evidence type="ECO:0000313" key="3">
    <source>
        <dbReference type="Proteomes" id="UP000568380"/>
    </source>
</evidence>
<dbReference type="AlphaFoldDB" id="A0A7W8A5I6"/>
<proteinExistence type="predicted"/>
<keyword evidence="1" id="KW-1133">Transmembrane helix</keyword>
<protein>
    <submittedName>
        <fullName evidence="2">Uncharacterized protein</fullName>
    </submittedName>
</protein>
<gene>
    <name evidence="2" type="ORF">HNR40_005453</name>
</gene>
<sequence>MKRRLILSGALIWSAIYGALGYFWWSGGGGFPFGDPNAFVGMSLFEGVTAGAMAPVIALACTAGVVLAASALWWPRNPAPAVAAYGWVAGAILLFVLPDVRLLQNMAYSLRGYFGLVDWPVLNQLVCVAGGALWIGVALGSARGGAASWPWRRIGLWATIVAVLSPLPYGVQRAAWAAGIPLWVDQRFVDDLAADAVAKGVSGLGSYSLPLLCLGGALLTLGLAQRWGRVFPHWVPVLGGRAVPEAMAVAPASLVSVALTVTGVSSWRGLLSGDMDWSVGGVGLFFLPWGLSLGVATVAYHYTRGHVTATPFTLARPQPDMRP</sequence>
<feature type="transmembrane region" description="Helical" evidence="1">
    <location>
        <begin position="81"/>
        <end position="101"/>
    </location>
</feature>
<feature type="transmembrane region" description="Helical" evidence="1">
    <location>
        <begin position="154"/>
        <end position="171"/>
    </location>
</feature>
<feature type="transmembrane region" description="Helical" evidence="1">
    <location>
        <begin position="246"/>
        <end position="267"/>
    </location>
</feature>
<name>A0A7W8A5I6_9ACTN</name>
<keyword evidence="1" id="KW-0812">Transmembrane</keyword>
<accession>A0A7W8A5I6</accession>
<feature type="transmembrane region" description="Helical" evidence="1">
    <location>
        <begin position="5"/>
        <end position="25"/>
    </location>
</feature>
<comment type="caution">
    <text evidence="2">The sequence shown here is derived from an EMBL/GenBank/DDBJ whole genome shotgun (WGS) entry which is preliminary data.</text>
</comment>
<evidence type="ECO:0000256" key="1">
    <source>
        <dbReference type="SAM" id="Phobius"/>
    </source>
</evidence>
<reference evidence="2 3" key="1">
    <citation type="submission" date="2020-08" db="EMBL/GenBank/DDBJ databases">
        <title>Genomic Encyclopedia of Type Strains, Phase IV (KMG-IV): sequencing the most valuable type-strain genomes for metagenomic binning, comparative biology and taxonomic classification.</title>
        <authorList>
            <person name="Goeker M."/>
        </authorList>
    </citation>
    <scope>NUCLEOTIDE SEQUENCE [LARGE SCALE GENOMIC DNA]</scope>
    <source>
        <strain evidence="2 3">DSM 45385</strain>
    </source>
</reference>
<keyword evidence="1" id="KW-0472">Membrane</keyword>
<dbReference type="EMBL" id="JACHIN010000007">
    <property type="protein sequence ID" value="MBB5079967.1"/>
    <property type="molecule type" value="Genomic_DNA"/>
</dbReference>
<dbReference type="Proteomes" id="UP000568380">
    <property type="component" value="Unassembled WGS sequence"/>
</dbReference>
<feature type="transmembrane region" description="Helical" evidence="1">
    <location>
        <begin position="279"/>
        <end position="302"/>
    </location>
</feature>